<evidence type="ECO:0000313" key="2">
    <source>
        <dbReference type="EMBL" id="KAF2845222.1"/>
    </source>
</evidence>
<keyword evidence="1" id="KW-0812">Transmembrane</keyword>
<gene>
    <name evidence="2" type="ORF">T440DRAFT_280971</name>
</gene>
<proteinExistence type="predicted"/>
<reference evidence="2" key="1">
    <citation type="submission" date="2020-01" db="EMBL/GenBank/DDBJ databases">
        <authorList>
            <consortium name="DOE Joint Genome Institute"/>
            <person name="Haridas S."/>
            <person name="Albert R."/>
            <person name="Binder M."/>
            <person name="Bloem J."/>
            <person name="Labutti K."/>
            <person name="Salamov A."/>
            <person name="Andreopoulos B."/>
            <person name="Baker S.E."/>
            <person name="Barry K."/>
            <person name="Bills G."/>
            <person name="Bluhm B.H."/>
            <person name="Cannon C."/>
            <person name="Castanera R."/>
            <person name="Culley D.E."/>
            <person name="Daum C."/>
            <person name="Ezra D."/>
            <person name="Gonzalez J.B."/>
            <person name="Henrissat B."/>
            <person name="Kuo A."/>
            <person name="Liang C."/>
            <person name="Lipzen A."/>
            <person name="Lutzoni F."/>
            <person name="Magnuson J."/>
            <person name="Mondo S."/>
            <person name="Nolan M."/>
            <person name="Ohm R."/>
            <person name="Pangilinan J."/>
            <person name="Park H.-J."/>
            <person name="Ramirez L."/>
            <person name="Alfaro M."/>
            <person name="Sun H."/>
            <person name="Tritt A."/>
            <person name="Yoshinaga Y."/>
            <person name="Zwiers L.-H."/>
            <person name="Turgeon B.G."/>
            <person name="Goodwin S.B."/>
            <person name="Spatafora J.W."/>
            <person name="Crous P.W."/>
            <person name="Grigoriev I.V."/>
        </authorList>
    </citation>
    <scope>NUCLEOTIDE SEQUENCE</scope>
    <source>
        <strain evidence="2">IPT5</strain>
    </source>
</reference>
<dbReference type="EMBL" id="MU006351">
    <property type="protein sequence ID" value="KAF2845222.1"/>
    <property type="molecule type" value="Genomic_DNA"/>
</dbReference>
<dbReference type="AlphaFoldDB" id="A0A6A7APZ5"/>
<evidence type="ECO:0000256" key="1">
    <source>
        <dbReference type="SAM" id="Phobius"/>
    </source>
</evidence>
<name>A0A6A7APZ5_9PLEO</name>
<keyword evidence="3" id="KW-1185">Reference proteome</keyword>
<sequence>MRLYHRVSASLAACSCPHPRARRHGPGPLRQARRSKQWTPLAAVGVYGVLLFLVKSAISYVGDER</sequence>
<keyword evidence="1" id="KW-0472">Membrane</keyword>
<protein>
    <submittedName>
        <fullName evidence="2">Uncharacterized protein</fullName>
    </submittedName>
</protein>
<dbReference type="Proteomes" id="UP000799423">
    <property type="component" value="Unassembled WGS sequence"/>
</dbReference>
<accession>A0A6A7APZ5</accession>
<feature type="transmembrane region" description="Helical" evidence="1">
    <location>
        <begin position="38"/>
        <end position="61"/>
    </location>
</feature>
<keyword evidence="1" id="KW-1133">Transmembrane helix</keyword>
<organism evidence="2 3">
    <name type="scientific">Plenodomus tracheiphilus IPT5</name>
    <dbReference type="NCBI Taxonomy" id="1408161"/>
    <lineage>
        <taxon>Eukaryota</taxon>
        <taxon>Fungi</taxon>
        <taxon>Dikarya</taxon>
        <taxon>Ascomycota</taxon>
        <taxon>Pezizomycotina</taxon>
        <taxon>Dothideomycetes</taxon>
        <taxon>Pleosporomycetidae</taxon>
        <taxon>Pleosporales</taxon>
        <taxon>Pleosporineae</taxon>
        <taxon>Leptosphaeriaceae</taxon>
        <taxon>Plenodomus</taxon>
    </lineage>
</organism>
<evidence type="ECO:0000313" key="3">
    <source>
        <dbReference type="Proteomes" id="UP000799423"/>
    </source>
</evidence>